<dbReference type="AlphaFoldDB" id="A0A0F4ZJ20"/>
<comment type="caution">
    <text evidence="3">The sequence shown here is derived from an EMBL/GenBank/DDBJ whole genome shotgun (WGS) entry which is preliminary data.</text>
</comment>
<dbReference type="OrthoDB" id="3559580at2759"/>
<accession>A0A0F4ZJ20</accession>
<protein>
    <recommendedName>
        <fullName evidence="2">DUF6590 domain-containing protein</fullName>
    </recommendedName>
</protein>
<dbReference type="InterPro" id="IPR046497">
    <property type="entry name" value="DUF6590"/>
</dbReference>
<evidence type="ECO:0000259" key="2">
    <source>
        <dbReference type="Pfam" id="PF20233"/>
    </source>
</evidence>
<dbReference type="Proteomes" id="UP000033483">
    <property type="component" value="Unassembled WGS sequence"/>
</dbReference>
<organism evidence="3 4">
    <name type="scientific">Thielaviopsis punctulata</name>
    <dbReference type="NCBI Taxonomy" id="72032"/>
    <lineage>
        <taxon>Eukaryota</taxon>
        <taxon>Fungi</taxon>
        <taxon>Dikarya</taxon>
        <taxon>Ascomycota</taxon>
        <taxon>Pezizomycotina</taxon>
        <taxon>Sordariomycetes</taxon>
        <taxon>Hypocreomycetidae</taxon>
        <taxon>Microascales</taxon>
        <taxon>Ceratocystidaceae</taxon>
        <taxon>Thielaviopsis</taxon>
    </lineage>
</organism>
<feature type="region of interest" description="Disordered" evidence="1">
    <location>
        <begin position="44"/>
        <end position="140"/>
    </location>
</feature>
<proteinExistence type="predicted"/>
<dbReference type="EMBL" id="LAEV01000369">
    <property type="protein sequence ID" value="KKA30547.1"/>
    <property type="molecule type" value="Genomic_DNA"/>
</dbReference>
<evidence type="ECO:0000313" key="4">
    <source>
        <dbReference type="Proteomes" id="UP000033483"/>
    </source>
</evidence>
<evidence type="ECO:0000256" key="1">
    <source>
        <dbReference type="SAM" id="MobiDB-lite"/>
    </source>
</evidence>
<dbReference type="PANTHER" id="PTHR35391">
    <property type="entry name" value="C2H2-TYPE DOMAIN-CONTAINING PROTEIN-RELATED"/>
    <property type="match status" value="1"/>
</dbReference>
<reference evidence="3 4" key="1">
    <citation type="submission" date="2015-03" db="EMBL/GenBank/DDBJ databases">
        <authorList>
            <person name="Radwan O."/>
            <person name="Al-Naeli F.A."/>
            <person name="Rendon G.A."/>
            <person name="Fields C."/>
        </authorList>
    </citation>
    <scope>NUCLEOTIDE SEQUENCE [LARGE SCALE GENOMIC DNA]</scope>
    <source>
        <strain evidence="3">CR-DP1</strain>
    </source>
</reference>
<dbReference type="PANTHER" id="PTHR35391:SF5">
    <property type="entry name" value="DUF6590 DOMAIN-CONTAINING PROTEIN"/>
    <property type="match status" value="1"/>
</dbReference>
<gene>
    <name evidence="3" type="ORF">TD95_003632</name>
</gene>
<name>A0A0F4ZJ20_9PEZI</name>
<evidence type="ECO:0000313" key="3">
    <source>
        <dbReference type="EMBL" id="KKA30547.1"/>
    </source>
</evidence>
<sequence>MPWSDYGPWIWHPTYQRYYRQRQNHLGERETDWAPVANVEDVSTEHIVEAPPPVPSAIVPEEGEKKKKRRRRRGKGKNKSKARESDSESDSEAEAYHELHNTAYPPFSSPPAHDADDSGYINEEPPNFYADSQTDDDPLIIESDTDSLHIDPVPQQLSAHYAEDPGANVISTEPETGQAWVLDPRYRIHSSHEFQPGEVFKILWSEPIGKTATGAASVSDSRTYVDSYGEKFYVGFRRFIVVANDAGHCTCVPILTYGGRGCKKNGVKPDRHGIVVQTGHSPRLIPGEPMLGFPPIHIDIHAKGERLAKESRVNYSKLVTIEHNVKVFFVGSVIAQDADQMQDAVNECWRRKSFHRRSNA</sequence>
<feature type="compositionally biased region" description="Basic residues" evidence="1">
    <location>
        <begin position="66"/>
        <end position="80"/>
    </location>
</feature>
<dbReference type="Pfam" id="PF20233">
    <property type="entry name" value="DUF6590"/>
    <property type="match status" value="1"/>
</dbReference>
<keyword evidence="4" id="KW-1185">Reference proteome</keyword>
<feature type="domain" description="DUF6590" evidence="2">
    <location>
        <begin position="192"/>
        <end position="340"/>
    </location>
</feature>